<organism evidence="1 2">
    <name type="scientific">Drosophila gunungcola</name>
    <name type="common">fruit fly</name>
    <dbReference type="NCBI Taxonomy" id="103775"/>
    <lineage>
        <taxon>Eukaryota</taxon>
        <taxon>Metazoa</taxon>
        <taxon>Ecdysozoa</taxon>
        <taxon>Arthropoda</taxon>
        <taxon>Hexapoda</taxon>
        <taxon>Insecta</taxon>
        <taxon>Pterygota</taxon>
        <taxon>Neoptera</taxon>
        <taxon>Endopterygota</taxon>
        <taxon>Diptera</taxon>
        <taxon>Brachycera</taxon>
        <taxon>Muscomorpha</taxon>
        <taxon>Ephydroidea</taxon>
        <taxon>Drosophilidae</taxon>
        <taxon>Drosophila</taxon>
        <taxon>Sophophora</taxon>
    </lineage>
</organism>
<gene>
    <name evidence="1" type="ORF">M5D96_003952</name>
</gene>
<evidence type="ECO:0000313" key="1">
    <source>
        <dbReference type="EMBL" id="KAI8042636.1"/>
    </source>
</evidence>
<proteinExistence type="predicted"/>
<sequence>MDLHHQHFPIEQWATAIPHSTCESKLGKFWKKPFANQIKCLMRTQEKAKLPRTNVKHCGSFND</sequence>
<accession>A0A9Q0BSK5</accession>
<name>A0A9Q0BSK5_9MUSC</name>
<dbReference type="Proteomes" id="UP001059596">
    <property type="component" value="Unassembled WGS sequence"/>
</dbReference>
<dbReference type="EMBL" id="JAMKOV010000002">
    <property type="protein sequence ID" value="KAI8042636.1"/>
    <property type="molecule type" value="Genomic_DNA"/>
</dbReference>
<comment type="caution">
    <text evidence="1">The sequence shown here is derived from an EMBL/GenBank/DDBJ whole genome shotgun (WGS) entry which is preliminary data.</text>
</comment>
<protein>
    <submittedName>
        <fullName evidence="1">Uncharacterized protein</fullName>
    </submittedName>
</protein>
<evidence type="ECO:0000313" key="2">
    <source>
        <dbReference type="Proteomes" id="UP001059596"/>
    </source>
</evidence>
<reference evidence="1" key="1">
    <citation type="journal article" date="2023" name="Genome Biol. Evol.">
        <title>Long-read-based Genome Assembly of Drosophila gunungcola Reveals Fewer Chemosensory Genes in Flower-breeding Species.</title>
        <authorList>
            <person name="Negi A."/>
            <person name="Liao B.Y."/>
            <person name="Yeh S.D."/>
        </authorList>
    </citation>
    <scope>NUCLEOTIDE SEQUENCE</scope>
    <source>
        <strain evidence="1">Sukarami</strain>
    </source>
</reference>
<dbReference type="AlphaFoldDB" id="A0A9Q0BSK5"/>
<keyword evidence="2" id="KW-1185">Reference proteome</keyword>